<name>A0A1Y2HPF1_9FUNG</name>
<dbReference type="InterPro" id="IPR000209">
    <property type="entry name" value="Peptidase_S8/S53_dom"/>
</dbReference>
<evidence type="ECO:0000256" key="1">
    <source>
        <dbReference type="ARBA" id="ARBA00011073"/>
    </source>
</evidence>
<dbReference type="InterPro" id="IPR015500">
    <property type="entry name" value="Peptidase_S8_subtilisin-rel"/>
</dbReference>
<dbReference type="PROSITE" id="PS00137">
    <property type="entry name" value="SUBTILASE_HIS"/>
    <property type="match status" value="1"/>
</dbReference>
<dbReference type="CDD" id="cd04077">
    <property type="entry name" value="Peptidases_S8_PCSK9_ProteinaseK_like"/>
    <property type="match status" value="1"/>
</dbReference>
<dbReference type="GO" id="GO:0006508">
    <property type="term" value="P:proteolysis"/>
    <property type="evidence" value="ECO:0007669"/>
    <property type="project" value="UniProtKB-KW"/>
</dbReference>
<dbReference type="STRING" id="765915.A0A1Y2HPF1"/>
<evidence type="ECO:0000313" key="8">
    <source>
        <dbReference type="Proteomes" id="UP000193411"/>
    </source>
</evidence>
<proteinExistence type="inferred from homology"/>
<dbReference type="Proteomes" id="UP000193411">
    <property type="component" value="Unassembled WGS sequence"/>
</dbReference>
<feature type="domain" description="Peptidase S8/S53" evidence="6">
    <location>
        <begin position="35"/>
        <end position="272"/>
    </location>
</feature>
<evidence type="ECO:0000256" key="4">
    <source>
        <dbReference type="ARBA" id="ARBA00022825"/>
    </source>
</evidence>
<evidence type="ECO:0000259" key="6">
    <source>
        <dbReference type="Pfam" id="PF00082"/>
    </source>
</evidence>
<dbReference type="OrthoDB" id="206201at2759"/>
<dbReference type="PROSITE" id="PS51892">
    <property type="entry name" value="SUBTILASE"/>
    <property type="match status" value="1"/>
</dbReference>
<protein>
    <submittedName>
        <fullName evidence="7">Peptidase S8/S53 domain-containing protein</fullName>
    </submittedName>
</protein>
<evidence type="ECO:0000256" key="5">
    <source>
        <dbReference type="PROSITE-ProRule" id="PRU01240"/>
    </source>
</evidence>
<dbReference type="Pfam" id="PF00082">
    <property type="entry name" value="Peptidase_S8"/>
    <property type="match status" value="1"/>
</dbReference>
<dbReference type="AlphaFoldDB" id="A0A1Y2HPF1"/>
<feature type="active site" description="Charge relay system" evidence="5">
    <location>
        <position position="239"/>
    </location>
</feature>
<dbReference type="FunFam" id="3.40.50.200:FF:000007">
    <property type="entry name" value="Subtilisin-like serine protease"/>
    <property type="match status" value="1"/>
</dbReference>
<dbReference type="GO" id="GO:0004252">
    <property type="term" value="F:serine-type endopeptidase activity"/>
    <property type="evidence" value="ECO:0007669"/>
    <property type="project" value="UniProtKB-UniRule"/>
</dbReference>
<keyword evidence="8" id="KW-1185">Reference proteome</keyword>
<dbReference type="InterPro" id="IPR050131">
    <property type="entry name" value="Peptidase_S8_subtilisin-like"/>
</dbReference>
<feature type="active site" description="Charge relay system" evidence="5">
    <location>
        <position position="78"/>
    </location>
</feature>
<dbReference type="Gene3D" id="3.40.50.200">
    <property type="entry name" value="Peptidase S8/S53 domain"/>
    <property type="match status" value="1"/>
</dbReference>
<dbReference type="EMBL" id="MCFL01000017">
    <property type="protein sequence ID" value="ORZ36409.1"/>
    <property type="molecule type" value="Genomic_DNA"/>
</dbReference>
<dbReference type="GO" id="GO:0005615">
    <property type="term" value="C:extracellular space"/>
    <property type="evidence" value="ECO:0007669"/>
    <property type="project" value="TreeGrafter"/>
</dbReference>
<sequence>EQQAPVPSWGLARISSRARPGNYSRQPFTYPASAGQGVAIYIFDTGINIAHKDFNGRSEHGTATCTPRCHPTADIDGHGTHVAGTACGTKFGVAKRARCISVKALDDGGQSRTEELLKGIEWIVNRVQRRPNERAVVNMSITTGDDKALDGAILTMAYEFGVVVVVAGGNGGMSACFKSPAKIGHFGTPVITVGASDEVDALTMFSNYGPCVSILAPGTNIISAAGNSTTGSVFMTGTSMSTPHVSGAAALLLSDNPKLTPMEVKERLIDFATPDIVSDAVYETPNKLLFVGQG</sequence>
<evidence type="ECO:0000256" key="3">
    <source>
        <dbReference type="ARBA" id="ARBA00022801"/>
    </source>
</evidence>
<reference evidence="7 8" key="1">
    <citation type="submission" date="2016-07" db="EMBL/GenBank/DDBJ databases">
        <title>Pervasive Adenine N6-methylation of Active Genes in Fungi.</title>
        <authorList>
            <consortium name="DOE Joint Genome Institute"/>
            <person name="Mondo S.J."/>
            <person name="Dannebaum R.O."/>
            <person name="Kuo R.C."/>
            <person name="Labutti K."/>
            <person name="Haridas S."/>
            <person name="Kuo A."/>
            <person name="Salamov A."/>
            <person name="Ahrendt S.R."/>
            <person name="Lipzen A."/>
            <person name="Sullivan W."/>
            <person name="Andreopoulos W.B."/>
            <person name="Clum A."/>
            <person name="Lindquist E."/>
            <person name="Daum C."/>
            <person name="Ramamoorthy G.K."/>
            <person name="Gryganskyi A."/>
            <person name="Culley D."/>
            <person name="Magnuson J.K."/>
            <person name="James T.Y."/>
            <person name="O'Malley M.A."/>
            <person name="Stajich J.E."/>
            <person name="Spatafora J.W."/>
            <person name="Visel A."/>
            <person name="Grigoriev I.V."/>
        </authorList>
    </citation>
    <scope>NUCLEOTIDE SEQUENCE [LARGE SCALE GENOMIC DNA]</scope>
    <source>
        <strain evidence="7 8">PL171</strain>
    </source>
</reference>
<evidence type="ECO:0000256" key="2">
    <source>
        <dbReference type="ARBA" id="ARBA00022670"/>
    </source>
</evidence>
<organism evidence="7 8">
    <name type="scientific">Catenaria anguillulae PL171</name>
    <dbReference type="NCBI Taxonomy" id="765915"/>
    <lineage>
        <taxon>Eukaryota</taxon>
        <taxon>Fungi</taxon>
        <taxon>Fungi incertae sedis</taxon>
        <taxon>Blastocladiomycota</taxon>
        <taxon>Blastocladiomycetes</taxon>
        <taxon>Blastocladiales</taxon>
        <taxon>Catenariaceae</taxon>
        <taxon>Catenaria</taxon>
    </lineage>
</organism>
<dbReference type="PROSITE" id="PS00138">
    <property type="entry name" value="SUBTILASE_SER"/>
    <property type="match status" value="1"/>
</dbReference>
<dbReference type="PANTHER" id="PTHR43806">
    <property type="entry name" value="PEPTIDASE S8"/>
    <property type="match status" value="1"/>
</dbReference>
<comment type="caution">
    <text evidence="7">The sequence shown here is derived from an EMBL/GenBank/DDBJ whole genome shotgun (WGS) entry which is preliminary data.</text>
</comment>
<keyword evidence="3 5" id="KW-0378">Hydrolase</keyword>
<comment type="similarity">
    <text evidence="1 5">Belongs to the peptidase S8 family.</text>
</comment>
<keyword evidence="2 5" id="KW-0645">Protease</keyword>
<feature type="non-terminal residue" evidence="7">
    <location>
        <position position="294"/>
    </location>
</feature>
<dbReference type="InterPro" id="IPR022398">
    <property type="entry name" value="Peptidase_S8_His-AS"/>
</dbReference>
<dbReference type="PRINTS" id="PR00723">
    <property type="entry name" value="SUBTILISIN"/>
</dbReference>
<dbReference type="PANTHER" id="PTHR43806:SF11">
    <property type="entry name" value="CEREVISIN-RELATED"/>
    <property type="match status" value="1"/>
</dbReference>
<dbReference type="InterPro" id="IPR023828">
    <property type="entry name" value="Peptidase_S8_Ser-AS"/>
</dbReference>
<evidence type="ECO:0000313" key="7">
    <source>
        <dbReference type="EMBL" id="ORZ36409.1"/>
    </source>
</evidence>
<accession>A0A1Y2HPF1</accession>
<dbReference type="SUPFAM" id="SSF52743">
    <property type="entry name" value="Subtilisin-like"/>
    <property type="match status" value="1"/>
</dbReference>
<dbReference type="InterPro" id="IPR034193">
    <property type="entry name" value="PCSK9_ProteinaseK-like"/>
</dbReference>
<keyword evidence="4 5" id="KW-0720">Serine protease</keyword>
<feature type="active site" description="Charge relay system" evidence="5">
    <location>
        <position position="44"/>
    </location>
</feature>
<gene>
    <name evidence="7" type="ORF">BCR44DRAFT_112228</name>
</gene>
<feature type="non-terminal residue" evidence="7">
    <location>
        <position position="1"/>
    </location>
</feature>
<dbReference type="InterPro" id="IPR036852">
    <property type="entry name" value="Peptidase_S8/S53_dom_sf"/>
</dbReference>